<dbReference type="InterPro" id="IPR008928">
    <property type="entry name" value="6-hairpin_glycosidase_sf"/>
</dbReference>
<reference evidence="1 2" key="1">
    <citation type="submission" date="2018-11" db="EMBL/GenBank/DDBJ databases">
        <title>Deinococcus shelandsis sp. nov., isolated from South Shetland Islands soil of Antarctica.</title>
        <authorList>
            <person name="Tian J."/>
        </authorList>
    </citation>
    <scope>NUCLEOTIDE SEQUENCE [LARGE SCALE GENOMIC DNA]</scope>
    <source>
        <strain evidence="1 2">S14-83T</strain>
        <plasmid evidence="1 2">unnamed1</plasmid>
    </source>
</reference>
<dbReference type="GO" id="GO:0005975">
    <property type="term" value="P:carbohydrate metabolic process"/>
    <property type="evidence" value="ECO:0007669"/>
    <property type="project" value="InterPro"/>
</dbReference>
<dbReference type="InterPro" id="IPR012341">
    <property type="entry name" value="6hp_glycosidase-like_sf"/>
</dbReference>
<sequence length="122" mass="12932">MAVMHQVSTTAGTHLMHESFNVDDPAIFTREWFGWANSLFSKLMLAQLGALPRSSAESSAGPAIDQGAVQRAVKADGRTFPPKESVGHGVFEYPTREAQLASGGVVAEGELGAAQIDVEEGF</sequence>
<evidence type="ECO:0000313" key="1">
    <source>
        <dbReference type="EMBL" id="AZI44785.1"/>
    </source>
</evidence>
<gene>
    <name evidence="1" type="ORF">EHF33_16855</name>
</gene>
<dbReference type="OrthoDB" id="181472at2"/>
<dbReference type="KEGG" id="dph:EHF33_16855"/>
<keyword evidence="1" id="KW-0614">Plasmid</keyword>
<dbReference type="Gene3D" id="1.50.10.10">
    <property type="match status" value="1"/>
</dbReference>
<dbReference type="AlphaFoldDB" id="A0A3G8YIM3"/>
<proteinExistence type="predicted"/>
<accession>A0A3G8YIM3</accession>
<keyword evidence="2" id="KW-1185">Reference proteome</keyword>
<organism evidence="1 2">
    <name type="scientific">Deinococcus psychrotolerans</name>
    <dbReference type="NCBI Taxonomy" id="2489213"/>
    <lineage>
        <taxon>Bacteria</taxon>
        <taxon>Thermotogati</taxon>
        <taxon>Deinococcota</taxon>
        <taxon>Deinococci</taxon>
        <taxon>Deinococcales</taxon>
        <taxon>Deinococcaceae</taxon>
        <taxon>Deinococcus</taxon>
    </lineage>
</organism>
<dbReference type="EMBL" id="CP034185">
    <property type="protein sequence ID" value="AZI44785.1"/>
    <property type="molecule type" value="Genomic_DNA"/>
</dbReference>
<dbReference type="InterPro" id="IPR008313">
    <property type="entry name" value="GH125"/>
</dbReference>
<dbReference type="SUPFAM" id="SSF48208">
    <property type="entry name" value="Six-hairpin glycosidases"/>
    <property type="match status" value="1"/>
</dbReference>
<dbReference type="Pfam" id="PF06824">
    <property type="entry name" value="Glyco_hydro_125"/>
    <property type="match status" value="1"/>
</dbReference>
<dbReference type="Proteomes" id="UP000276417">
    <property type="component" value="Plasmid unnamed1"/>
</dbReference>
<name>A0A3G8YIM3_9DEIO</name>
<geneLocation type="plasmid" evidence="1 2">
    <name>unnamed1</name>
</geneLocation>
<protein>
    <submittedName>
        <fullName evidence="1">Metal-independent alpha-mannosidase</fullName>
    </submittedName>
</protein>
<dbReference type="PANTHER" id="PTHR31047:SF0">
    <property type="entry name" value="MEIOTICALLY UP-REGULATED GENE 157 PROTEIN"/>
    <property type="match status" value="1"/>
</dbReference>
<dbReference type="PANTHER" id="PTHR31047">
    <property type="entry name" value="MEIOTICALLY UP-REGULATED GENE 157 PROTEIN"/>
    <property type="match status" value="1"/>
</dbReference>
<evidence type="ECO:0000313" key="2">
    <source>
        <dbReference type="Proteomes" id="UP000276417"/>
    </source>
</evidence>